<evidence type="ECO:0000313" key="2">
    <source>
        <dbReference type="Proteomes" id="UP000276223"/>
    </source>
</evidence>
<dbReference type="Proteomes" id="UP000276223">
    <property type="component" value="Unassembled WGS sequence"/>
</dbReference>
<comment type="caution">
    <text evidence="1">The sequence shown here is derived from an EMBL/GenBank/DDBJ whole genome shotgun (WGS) entry which is preliminary data.</text>
</comment>
<proteinExistence type="predicted"/>
<sequence length="49" mass="5758">MVDRTLQTKAFKNSEVDFETATQAIRRMLAWNIGLWRVLTGMTVHHVKR</sequence>
<dbReference type="AlphaFoldDB" id="A0A3N1UT62"/>
<keyword evidence="2" id="KW-1185">Reference proteome</keyword>
<evidence type="ECO:0000313" key="1">
    <source>
        <dbReference type="EMBL" id="ROQ91031.1"/>
    </source>
</evidence>
<name>A0A3N1UT62_9BACT</name>
<accession>A0A3N1UT62</accession>
<dbReference type="EMBL" id="RJVA01000013">
    <property type="protein sequence ID" value="ROQ91031.1"/>
    <property type="molecule type" value="Genomic_DNA"/>
</dbReference>
<protein>
    <submittedName>
        <fullName evidence="1">Uncharacterized protein</fullName>
    </submittedName>
</protein>
<reference evidence="1 2" key="1">
    <citation type="submission" date="2018-11" db="EMBL/GenBank/DDBJ databases">
        <title>Genomic Encyclopedia of Type Strains, Phase IV (KMG-IV): sequencing the most valuable type-strain genomes for metagenomic binning, comparative biology and taxonomic classification.</title>
        <authorList>
            <person name="Goeker M."/>
        </authorList>
    </citation>
    <scope>NUCLEOTIDE SEQUENCE [LARGE SCALE GENOMIC DNA]</scope>
    <source>
        <strain evidence="1 2">DSM 22027</strain>
    </source>
</reference>
<gene>
    <name evidence="1" type="ORF">EDC27_2308</name>
</gene>
<organism evidence="1 2">
    <name type="scientific">Desulfosoma caldarium</name>
    <dbReference type="NCBI Taxonomy" id="610254"/>
    <lineage>
        <taxon>Bacteria</taxon>
        <taxon>Pseudomonadati</taxon>
        <taxon>Thermodesulfobacteriota</taxon>
        <taxon>Syntrophobacteria</taxon>
        <taxon>Syntrophobacterales</taxon>
        <taxon>Syntrophobacteraceae</taxon>
        <taxon>Desulfosoma</taxon>
    </lineage>
</organism>